<evidence type="ECO:0000313" key="1">
    <source>
        <dbReference type="EMBL" id="KAA8641426.1"/>
    </source>
</evidence>
<accession>A0A4S3J694</accession>
<comment type="caution">
    <text evidence="2">The sequence shown here is derived from an EMBL/GenBank/DDBJ whole genome shotgun (WGS) entry which is preliminary data.</text>
</comment>
<name>A0A4S3J694_9EURO</name>
<organism evidence="2 3">
    <name type="scientific">Aspergillus tanneri</name>
    <dbReference type="NCBI Taxonomy" id="1220188"/>
    <lineage>
        <taxon>Eukaryota</taxon>
        <taxon>Fungi</taxon>
        <taxon>Dikarya</taxon>
        <taxon>Ascomycota</taxon>
        <taxon>Pezizomycotina</taxon>
        <taxon>Eurotiomycetes</taxon>
        <taxon>Eurotiomycetidae</taxon>
        <taxon>Eurotiales</taxon>
        <taxon>Aspergillaceae</taxon>
        <taxon>Aspergillus</taxon>
        <taxon>Aspergillus subgen. Circumdati</taxon>
    </lineage>
</organism>
<protein>
    <submittedName>
        <fullName evidence="2">Uncharacterized protein</fullName>
    </submittedName>
</protein>
<dbReference type="OrthoDB" id="4498229at2759"/>
<sequence length="252" mass="29619">MADHPETLATTSQSVQLQMYHRYKHQRATKHLIDLYEALETDYLDLEEQVKKSELAISHIEGINSRIKECNREQNLPHTLGVIDYGAFLYGWEQKKDRALIRSDLTEFCKRKQYMKGWSCIPPSHNYEYFPPTKDHGAGRWDVLTHWLSLIWSLLKQPSQLELVDDLESKLQCYVSDAEPITDEPTCYFDALSVLISLHEMNRLLVEHSVARTPNEIADNYEREREQLRRMCELQGIQRDWVPADITVERDI</sequence>
<dbReference type="Proteomes" id="UP000324241">
    <property type="component" value="Unassembled WGS sequence"/>
</dbReference>
<dbReference type="RefSeq" id="XP_033420788.1">
    <property type="nucleotide sequence ID" value="XM_033566586.1"/>
</dbReference>
<dbReference type="EMBL" id="SOSA01000628">
    <property type="protein sequence ID" value="THC89617.1"/>
    <property type="molecule type" value="Genomic_DNA"/>
</dbReference>
<dbReference type="AlphaFoldDB" id="A0A4S3J694"/>
<evidence type="ECO:0000313" key="4">
    <source>
        <dbReference type="Proteomes" id="UP000324241"/>
    </source>
</evidence>
<reference evidence="2 3" key="1">
    <citation type="submission" date="2019-03" db="EMBL/GenBank/DDBJ databases">
        <title>The genome sequence of a newly discovered highly antifungal drug resistant Aspergillus species, Aspergillus tanneri NIH 1004.</title>
        <authorList>
            <person name="Mounaud S."/>
            <person name="Singh I."/>
            <person name="Joardar V."/>
            <person name="Pakala S."/>
            <person name="Pakala S."/>
            <person name="Venepally P."/>
            <person name="Hoover J."/>
            <person name="Nierman W."/>
            <person name="Chung J."/>
            <person name="Losada L."/>
        </authorList>
    </citation>
    <scope>NUCLEOTIDE SEQUENCE [LARGE SCALE GENOMIC DNA]</scope>
    <source>
        <strain evidence="2 3">NIH1004</strain>
    </source>
</reference>
<evidence type="ECO:0000313" key="2">
    <source>
        <dbReference type="EMBL" id="THC89617.1"/>
    </source>
</evidence>
<dbReference type="VEuPathDB" id="FungiDB:EYZ11_010928"/>
<dbReference type="Proteomes" id="UP000308092">
    <property type="component" value="Unassembled WGS sequence"/>
</dbReference>
<keyword evidence="3" id="KW-1185">Reference proteome</keyword>
<gene>
    <name evidence="1" type="ORF">ATNIH1004_001891</name>
    <name evidence="2" type="ORF">EYZ11_010928</name>
</gene>
<proteinExistence type="predicted"/>
<reference evidence="1 4" key="2">
    <citation type="submission" date="2019-08" db="EMBL/GenBank/DDBJ databases">
        <title>The genome sequence of a newly discovered highly antifungal drug resistant Aspergillus species, Aspergillus tanneri NIH 1004.</title>
        <authorList>
            <person name="Mounaud S."/>
            <person name="Singh I."/>
            <person name="Joardar V."/>
            <person name="Pakala S."/>
            <person name="Pakala S."/>
            <person name="Venepally P."/>
            <person name="Chung J.K."/>
            <person name="Losada L."/>
            <person name="Nierman W.C."/>
        </authorList>
    </citation>
    <scope>NUCLEOTIDE SEQUENCE [LARGE SCALE GENOMIC DNA]</scope>
    <source>
        <strain evidence="1 4">NIH1004</strain>
    </source>
</reference>
<dbReference type="GeneID" id="54324593"/>
<evidence type="ECO:0000313" key="3">
    <source>
        <dbReference type="Proteomes" id="UP000308092"/>
    </source>
</evidence>
<dbReference type="EMBL" id="QUQM01000010">
    <property type="protein sequence ID" value="KAA8641426.1"/>
    <property type="molecule type" value="Genomic_DNA"/>
</dbReference>